<feature type="domain" description="ABC transporter" evidence="4">
    <location>
        <begin position="2"/>
        <end position="227"/>
    </location>
</feature>
<dbReference type="AlphaFoldDB" id="A0A170Z1W0"/>
<dbReference type="GO" id="GO:0016887">
    <property type="term" value="F:ATP hydrolysis activity"/>
    <property type="evidence" value="ECO:0007669"/>
    <property type="project" value="InterPro"/>
</dbReference>
<reference evidence="6" key="1">
    <citation type="submission" date="2016-04" db="EMBL/GenBank/DDBJ databases">
        <title>Draft genome sequence of Paludibacter jiangxiensis strain NM7.</title>
        <authorList>
            <person name="Qiu Y."/>
            <person name="Matsuura N."/>
            <person name="Ohashi A."/>
            <person name="Tourlousse M.D."/>
            <person name="Sekiguchi Y."/>
        </authorList>
    </citation>
    <scope>NUCLEOTIDE SEQUENCE [LARGE SCALE GENOMIC DNA]</scope>
    <source>
        <strain evidence="6">NM7</strain>
    </source>
</reference>
<dbReference type="STRING" id="681398.PJIAN_1863"/>
<keyword evidence="3 5" id="KW-0067">ATP-binding</keyword>
<evidence type="ECO:0000256" key="1">
    <source>
        <dbReference type="ARBA" id="ARBA00022448"/>
    </source>
</evidence>
<sequence>MITLNDVSFAYSKKKEVFSNLNLTLEPGSIYGLLGKNGAGKTTLLKMMCGLVAPYSGSCTTLGEKAARKSPSLMRELFFLPEEFYMPDMRINKFVSLNAPFYPAFDLNQFHRYLDEFEINPDNRLRSLSYGEKKKVMIGFGIATNTKLLLFDEPTNGLDIPSKRQFRRIMASIANEDKCIIISTHQVRDLETLIDHLVILHNNRILLNENVGVITQKLCFKTVQTVANDQGIIYSESSLKGHNILLKNAEQEDSQLDMELLFNGVQHCPEKINHLFNLN</sequence>
<reference evidence="6" key="2">
    <citation type="journal article" date="2017" name="Genome Announc.">
        <title>Draft genome sequence of Paludibacter jiangxiensis NM7(T), a propionate-producing fermentative bacterium.</title>
        <authorList>
            <person name="Qiu Y.-L."/>
            <person name="Tourlousse D.M."/>
            <person name="Matsuura N."/>
            <person name="Ohashi A."/>
            <person name="Sekiguchi Y."/>
        </authorList>
    </citation>
    <scope>NUCLEOTIDE SEQUENCE [LARGE SCALE GENOMIC DNA]</scope>
    <source>
        <strain evidence="6">NM7</strain>
    </source>
</reference>
<dbReference type="InterPro" id="IPR003439">
    <property type="entry name" value="ABC_transporter-like_ATP-bd"/>
</dbReference>
<dbReference type="SUPFAM" id="SSF52540">
    <property type="entry name" value="P-loop containing nucleoside triphosphate hydrolases"/>
    <property type="match status" value="1"/>
</dbReference>
<dbReference type="EMBL" id="BDCR01000001">
    <property type="protein sequence ID" value="GAT62270.1"/>
    <property type="molecule type" value="Genomic_DNA"/>
</dbReference>
<evidence type="ECO:0000313" key="5">
    <source>
        <dbReference type="EMBL" id="GAT62270.1"/>
    </source>
</evidence>
<evidence type="ECO:0000259" key="4">
    <source>
        <dbReference type="PROSITE" id="PS50893"/>
    </source>
</evidence>
<dbReference type="GO" id="GO:0005524">
    <property type="term" value="F:ATP binding"/>
    <property type="evidence" value="ECO:0007669"/>
    <property type="project" value="UniProtKB-KW"/>
</dbReference>
<keyword evidence="1" id="KW-0813">Transport</keyword>
<dbReference type="InterPro" id="IPR051782">
    <property type="entry name" value="ABC_Transporter_VariousFunc"/>
</dbReference>
<evidence type="ECO:0000313" key="6">
    <source>
        <dbReference type="Proteomes" id="UP000076586"/>
    </source>
</evidence>
<comment type="caution">
    <text evidence="5">The sequence shown here is derived from an EMBL/GenBank/DDBJ whole genome shotgun (WGS) entry which is preliminary data.</text>
</comment>
<dbReference type="PANTHER" id="PTHR42939">
    <property type="entry name" value="ABC TRANSPORTER ATP-BINDING PROTEIN ALBC-RELATED"/>
    <property type="match status" value="1"/>
</dbReference>
<proteinExistence type="predicted"/>
<dbReference type="InterPro" id="IPR027417">
    <property type="entry name" value="P-loop_NTPase"/>
</dbReference>
<protein>
    <submittedName>
        <fullName evidence="5">ABC-2 type transport system ATP-binding protein</fullName>
    </submittedName>
</protein>
<keyword evidence="6" id="KW-1185">Reference proteome</keyword>
<dbReference type="InterPro" id="IPR003593">
    <property type="entry name" value="AAA+_ATPase"/>
</dbReference>
<organism evidence="5 6">
    <name type="scientific">Paludibacter jiangxiensis</name>
    <dbReference type="NCBI Taxonomy" id="681398"/>
    <lineage>
        <taxon>Bacteria</taxon>
        <taxon>Pseudomonadati</taxon>
        <taxon>Bacteroidota</taxon>
        <taxon>Bacteroidia</taxon>
        <taxon>Bacteroidales</taxon>
        <taxon>Paludibacteraceae</taxon>
        <taxon>Paludibacter</taxon>
    </lineage>
</organism>
<dbReference type="SMART" id="SM00382">
    <property type="entry name" value="AAA"/>
    <property type="match status" value="1"/>
</dbReference>
<name>A0A170Z1W0_9BACT</name>
<keyword evidence="2" id="KW-0547">Nucleotide-binding</keyword>
<evidence type="ECO:0000256" key="3">
    <source>
        <dbReference type="ARBA" id="ARBA00022840"/>
    </source>
</evidence>
<dbReference type="PANTHER" id="PTHR42939:SF1">
    <property type="entry name" value="ABC TRANSPORTER ATP-BINDING PROTEIN ALBC-RELATED"/>
    <property type="match status" value="1"/>
</dbReference>
<evidence type="ECO:0000256" key="2">
    <source>
        <dbReference type="ARBA" id="ARBA00022741"/>
    </source>
</evidence>
<dbReference type="Proteomes" id="UP000076586">
    <property type="component" value="Unassembled WGS sequence"/>
</dbReference>
<dbReference type="PROSITE" id="PS50893">
    <property type="entry name" value="ABC_TRANSPORTER_2"/>
    <property type="match status" value="1"/>
</dbReference>
<dbReference type="CDD" id="cd03230">
    <property type="entry name" value="ABC_DR_subfamily_A"/>
    <property type="match status" value="1"/>
</dbReference>
<dbReference type="Gene3D" id="3.40.50.300">
    <property type="entry name" value="P-loop containing nucleotide triphosphate hydrolases"/>
    <property type="match status" value="1"/>
</dbReference>
<dbReference type="OrthoDB" id="9808363at2"/>
<dbReference type="RefSeq" id="WP_068702321.1">
    <property type="nucleotide sequence ID" value="NZ_BDCR01000001.1"/>
</dbReference>
<dbReference type="Pfam" id="PF00005">
    <property type="entry name" value="ABC_tran"/>
    <property type="match status" value="1"/>
</dbReference>
<accession>A0A170Z1W0</accession>
<gene>
    <name evidence="5" type="ORF">PJIAN_1863</name>
</gene>